<evidence type="ECO:0000313" key="21">
    <source>
        <dbReference type="RefSeq" id="XP_025413796.1"/>
    </source>
</evidence>
<keyword evidence="9" id="KW-0342">GTP-binding</keyword>
<evidence type="ECO:0000256" key="10">
    <source>
        <dbReference type="ARBA" id="ARBA00023136"/>
    </source>
</evidence>
<gene>
    <name evidence="16 17 18 19 20 21 22" type="primary">LOC112685941</name>
</gene>
<dbReference type="OrthoDB" id="6256226at2759"/>
<dbReference type="GO" id="GO:0008053">
    <property type="term" value="P:mitochondrial fusion"/>
    <property type="evidence" value="ECO:0007669"/>
    <property type="project" value="InterPro"/>
</dbReference>
<feature type="domain" description="Dynamin-type G" evidence="14">
    <location>
        <begin position="93"/>
        <end position="346"/>
    </location>
</feature>
<reference evidence="16 17" key="1">
    <citation type="submission" date="2025-04" db="UniProtKB">
        <authorList>
            <consortium name="RefSeq"/>
        </authorList>
    </citation>
    <scope>IDENTIFICATION</scope>
    <source>
        <tissue evidence="16 17">Whole body</tissue>
    </source>
</reference>
<feature type="coiled-coil region" evidence="12">
    <location>
        <begin position="400"/>
        <end position="427"/>
    </location>
</feature>
<dbReference type="RefSeq" id="XP_025413794.1">
    <property type="nucleotide sequence ID" value="XM_025558009.1"/>
</dbReference>
<accession>A0A8B8FS62</accession>
<evidence type="ECO:0000256" key="2">
    <source>
        <dbReference type="ARBA" id="ARBA00022692"/>
    </source>
</evidence>
<dbReference type="RefSeq" id="XP_025413795.1">
    <property type="nucleotide sequence ID" value="XM_025558010.1"/>
</dbReference>
<dbReference type="RefSeq" id="XP_025413796.1">
    <property type="nucleotide sequence ID" value="XM_025558011.1"/>
</dbReference>
<organism evidence="15 19">
    <name type="scientific">Sipha flava</name>
    <name type="common">yellow sugarcane aphid</name>
    <dbReference type="NCBI Taxonomy" id="143950"/>
    <lineage>
        <taxon>Eukaryota</taxon>
        <taxon>Metazoa</taxon>
        <taxon>Ecdysozoa</taxon>
        <taxon>Arthropoda</taxon>
        <taxon>Hexapoda</taxon>
        <taxon>Insecta</taxon>
        <taxon>Pterygota</taxon>
        <taxon>Neoptera</taxon>
        <taxon>Paraneoptera</taxon>
        <taxon>Hemiptera</taxon>
        <taxon>Sternorrhyncha</taxon>
        <taxon>Aphidomorpha</taxon>
        <taxon>Aphidoidea</taxon>
        <taxon>Aphididae</taxon>
        <taxon>Sipha</taxon>
    </lineage>
</organism>
<dbReference type="SUPFAM" id="SSF111479">
    <property type="entry name" value="Fzo-like conserved region"/>
    <property type="match status" value="1"/>
</dbReference>
<evidence type="ECO:0000256" key="3">
    <source>
        <dbReference type="ARBA" id="ARBA00022741"/>
    </source>
</evidence>
<keyword evidence="5" id="KW-0378">Hydrolase</keyword>
<dbReference type="RefSeq" id="XP_025413793.1">
    <property type="nucleotide sequence ID" value="XM_025558008.1"/>
</dbReference>
<dbReference type="GO" id="GO:0005525">
    <property type="term" value="F:GTP binding"/>
    <property type="evidence" value="ECO:0007669"/>
    <property type="project" value="UniProtKB-KW"/>
</dbReference>
<proteinExistence type="predicted"/>
<dbReference type="PANTHER" id="PTHR10465">
    <property type="entry name" value="TRANSMEMBRANE GTPASE FZO1"/>
    <property type="match status" value="1"/>
</dbReference>
<sequence>MAAYINRTMALGDSMISRRKPALDEKLSSPLQVFGQAKKQINGIFVNIQDYVANASERMTDMNIECPDVINEKELKSILDYRSKVKGICEVLTRDHMKVAFFGRTSNGKSTVVNAMLGDKVLPSGIGHTTNCFLQVEGSQTGEAYLVTEGSKEKQNVESVSHLAHALNYEKQLNEKELVHVYWPKDKCGLLRDDVALVDSPGVDVTPHLDDWIDAHCIDADVFVLVANAESTLMITEKNFFHKVSSKLSKPNIFILNNRWDASANEPEFLDQFNSQEQVRKQHMERATDFLVKELKVCTAEEAASRVFFISAKEVLQARVQERKGLAPNSGALAEGFITRYKEFEEFEHKFEECISKSAIKTKFLNHSQQGKHLIDEICKIMETIFKRSLEQTKIKGAQKKEYQEKLNFTNQQLENLTNMLKIKIRNVTDDVEDKVSKALNDEIRRLYVLVDEFNASFNSDPFVLNVYKKELNSYVETGLGSNLRARLSTDFAMTMEQSQKEMVAKMSSLLPENKRNISLSNSKCKPFEILYRLHCDNLCSDFHEDLEFKFSWGLSKIYRRVTSLKIWSQTQSRISYYPSQNQSTSAEGSFNNNQSIVEQNLPFMSRFLGGSEVTMIGGLCAAGFTFKVVGWRLLGLSIGVYGCLFLYERLSWTTKAKEREFKRQYVEYVTSKLRMIVDITSANCSHQVEQELTTTCSQLCQLVDESSDNLSDQLKNLDHELKILAKSTEVSKNLKNKADLLKVDLKQFDNTFLCQN</sequence>
<dbReference type="SUPFAM" id="SSF52540">
    <property type="entry name" value="P-loop containing nucleoside triphosphate hydrolases"/>
    <property type="match status" value="1"/>
</dbReference>
<dbReference type="Proteomes" id="UP000694846">
    <property type="component" value="Unplaced"/>
</dbReference>
<evidence type="ECO:0000313" key="18">
    <source>
        <dbReference type="RefSeq" id="XP_025413793.1"/>
    </source>
</evidence>
<dbReference type="GO" id="GO:0005741">
    <property type="term" value="C:mitochondrial outer membrane"/>
    <property type="evidence" value="ECO:0007669"/>
    <property type="project" value="UniProtKB-SubCell"/>
</dbReference>
<keyword evidence="6 13" id="KW-1133">Transmembrane helix</keyword>
<protein>
    <submittedName>
        <fullName evidence="16 17">Transmembrane GTPase Marf isoform X1</fullName>
    </submittedName>
</protein>
<evidence type="ECO:0000256" key="8">
    <source>
        <dbReference type="ARBA" id="ARBA00023128"/>
    </source>
</evidence>
<dbReference type="InterPro" id="IPR027417">
    <property type="entry name" value="P-loop_NTPase"/>
</dbReference>
<evidence type="ECO:0000256" key="13">
    <source>
        <dbReference type="SAM" id="Phobius"/>
    </source>
</evidence>
<evidence type="ECO:0000313" key="15">
    <source>
        <dbReference type="Proteomes" id="UP000694846"/>
    </source>
</evidence>
<evidence type="ECO:0000256" key="12">
    <source>
        <dbReference type="SAM" id="Coils"/>
    </source>
</evidence>
<dbReference type="CDD" id="cd09912">
    <property type="entry name" value="DLP_2"/>
    <property type="match status" value="1"/>
</dbReference>
<dbReference type="InterPro" id="IPR030381">
    <property type="entry name" value="G_DYNAMIN_dom"/>
</dbReference>
<dbReference type="PANTHER" id="PTHR10465:SF3">
    <property type="entry name" value="TRANSMEMBRANE GTPASE MARF-RELATED"/>
    <property type="match status" value="1"/>
</dbReference>
<evidence type="ECO:0000256" key="1">
    <source>
        <dbReference type="ARBA" id="ARBA00004374"/>
    </source>
</evidence>
<comment type="catalytic activity">
    <reaction evidence="11">
        <text>GTP + H2O = GDP + phosphate + H(+)</text>
        <dbReference type="Rhea" id="RHEA:19669"/>
        <dbReference type="ChEBI" id="CHEBI:15377"/>
        <dbReference type="ChEBI" id="CHEBI:15378"/>
        <dbReference type="ChEBI" id="CHEBI:37565"/>
        <dbReference type="ChEBI" id="CHEBI:43474"/>
        <dbReference type="ChEBI" id="CHEBI:58189"/>
    </reaction>
</comment>
<feature type="transmembrane region" description="Helical" evidence="13">
    <location>
        <begin position="630"/>
        <end position="648"/>
    </location>
</feature>
<evidence type="ECO:0000256" key="9">
    <source>
        <dbReference type="ARBA" id="ARBA00023134"/>
    </source>
</evidence>
<keyword evidence="10 13" id="KW-0472">Membrane</keyword>
<evidence type="ECO:0000313" key="20">
    <source>
        <dbReference type="RefSeq" id="XP_025413795.1"/>
    </source>
</evidence>
<keyword evidence="3" id="KW-0547">Nucleotide-binding</keyword>
<evidence type="ECO:0000256" key="7">
    <source>
        <dbReference type="ARBA" id="ARBA00023054"/>
    </source>
</evidence>
<feature type="coiled-coil region" evidence="12">
    <location>
        <begin position="708"/>
        <end position="752"/>
    </location>
</feature>
<dbReference type="InterPro" id="IPR045063">
    <property type="entry name" value="Dynamin_N"/>
</dbReference>
<dbReference type="Gene3D" id="1.20.5.110">
    <property type="match status" value="1"/>
</dbReference>
<evidence type="ECO:0000313" key="16">
    <source>
        <dbReference type="RefSeq" id="XP_025413791.1"/>
    </source>
</evidence>
<evidence type="ECO:0000313" key="17">
    <source>
        <dbReference type="RefSeq" id="XP_025413792.1"/>
    </source>
</evidence>
<dbReference type="RefSeq" id="XP_025413797.1">
    <property type="nucleotide sequence ID" value="XM_025558012.1"/>
</dbReference>
<evidence type="ECO:0000256" key="4">
    <source>
        <dbReference type="ARBA" id="ARBA00022787"/>
    </source>
</evidence>
<keyword evidence="4" id="KW-1000">Mitochondrion outer membrane</keyword>
<dbReference type="RefSeq" id="XP_025413792.1">
    <property type="nucleotide sequence ID" value="XM_025558007.1"/>
</dbReference>
<evidence type="ECO:0000313" key="22">
    <source>
        <dbReference type="RefSeq" id="XP_025413797.1"/>
    </source>
</evidence>
<name>A0A8B8FS62_9HEMI</name>
<dbReference type="FunFam" id="3.40.50.300:FF:000214">
    <property type="entry name" value="Mitofusin 2"/>
    <property type="match status" value="1"/>
</dbReference>
<keyword evidence="7 12" id="KW-0175">Coiled coil</keyword>
<comment type="subcellular location">
    <subcellularLocation>
        <location evidence="1">Mitochondrion outer membrane</location>
        <topology evidence="1">Multi-pass membrane protein</topology>
    </subcellularLocation>
</comment>
<dbReference type="PROSITE" id="PS51718">
    <property type="entry name" value="G_DYNAMIN_2"/>
    <property type="match status" value="1"/>
</dbReference>
<keyword evidence="8" id="KW-0496">Mitochondrion</keyword>
<dbReference type="Pfam" id="PF04799">
    <property type="entry name" value="Fzo_mitofusin"/>
    <property type="match status" value="1"/>
</dbReference>
<keyword evidence="2 13" id="KW-0812">Transmembrane</keyword>
<dbReference type="RefSeq" id="XP_025413791.1">
    <property type="nucleotide sequence ID" value="XM_025558006.1"/>
</dbReference>
<dbReference type="InterPro" id="IPR027094">
    <property type="entry name" value="Mitofusin_fam"/>
</dbReference>
<evidence type="ECO:0000256" key="5">
    <source>
        <dbReference type="ARBA" id="ARBA00022801"/>
    </source>
</evidence>
<dbReference type="GeneID" id="112685941"/>
<dbReference type="AlphaFoldDB" id="A0A8B8FS62"/>
<dbReference type="GO" id="GO:0003924">
    <property type="term" value="F:GTPase activity"/>
    <property type="evidence" value="ECO:0007669"/>
    <property type="project" value="InterPro"/>
</dbReference>
<keyword evidence="15" id="KW-1185">Reference proteome</keyword>
<dbReference type="GO" id="GO:0051646">
    <property type="term" value="P:mitochondrion localization"/>
    <property type="evidence" value="ECO:0007669"/>
    <property type="project" value="TreeGrafter"/>
</dbReference>
<evidence type="ECO:0000256" key="11">
    <source>
        <dbReference type="ARBA" id="ARBA00048548"/>
    </source>
</evidence>
<dbReference type="Gene3D" id="3.40.50.300">
    <property type="entry name" value="P-loop containing nucleotide triphosphate hydrolases"/>
    <property type="match status" value="1"/>
</dbReference>
<evidence type="ECO:0000259" key="14">
    <source>
        <dbReference type="PROSITE" id="PS51718"/>
    </source>
</evidence>
<evidence type="ECO:0000256" key="6">
    <source>
        <dbReference type="ARBA" id="ARBA00022989"/>
    </source>
</evidence>
<evidence type="ECO:0000313" key="19">
    <source>
        <dbReference type="RefSeq" id="XP_025413794.1"/>
    </source>
</evidence>
<dbReference type="CTD" id="31581"/>
<dbReference type="Pfam" id="PF00350">
    <property type="entry name" value="Dynamin_N"/>
    <property type="match status" value="1"/>
</dbReference>
<dbReference type="InterPro" id="IPR006884">
    <property type="entry name" value="Fzo/mitofusin_HR2"/>
</dbReference>